<dbReference type="PANTHER" id="PTHR30160:SF1">
    <property type="entry name" value="LIPOPOLYSACCHARIDE 1,2-N-ACETYLGLUCOSAMINETRANSFERASE-RELATED"/>
    <property type="match status" value="1"/>
</dbReference>
<evidence type="ECO:0000256" key="1">
    <source>
        <dbReference type="ARBA" id="ARBA00022676"/>
    </source>
</evidence>
<dbReference type="Pfam" id="PF01075">
    <property type="entry name" value="Glyco_transf_9"/>
    <property type="match status" value="1"/>
</dbReference>
<dbReference type="PATRIC" id="fig|1191523.3.peg.1754"/>
<dbReference type="Gene3D" id="3.40.50.2000">
    <property type="entry name" value="Glycogen Phosphorylase B"/>
    <property type="match status" value="2"/>
</dbReference>
<dbReference type="AlphaFoldDB" id="I6Z6V6"/>
<organism evidence="3 4">
    <name type="scientific">Melioribacter roseus (strain DSM 23840 / JCM 17771 / VKM B-2668 / P3M-2)</name>
    <dbReference type="NCBI Taxonomy" id="1191523"/>
    <lineage>
        <taxon>Bacteria</taxon>
        <taxon>Pseudomonadati</taxon>
        <taxon>Ignavibacteriota</taxon>
        <taxon>Ignavibacteria</taxon>
        <taxon>Ignavibacteriales</taxon>
        <taxon>Melioribacteraceae</taxon>
        <taxon>Melioribacter</taxon>
    </lineage>
</organism>
<dbReference type="eggNOG" id="COG0859">
    <property type="taxonomic scope" value="Bacteria"/>
</dbReference>
<evidence type="ECO:0000313" key="3">
    <source>
        <dbReference type="EMBL" id="AFN74890.1"/>
    </source>
</evidence>
<dbReference type="GO" id="GO:0005829">
    <property type="term" value="C:cytosol"/>
    <property type="evidence" value="ECO:0007669"/>
    <property type="project" value="TreeGrafter"/>
</dbReference>
<dbReference type="InterPro" id="IPR051199">
    <property type="entry name" value="LPS_LOS_Heptosyltrfase"/>
</dbReference>
<accession>I6Z6V6</accession>
<dbReference type="CDD" id="cd03789">
    <property type="entry name" value="GT9_LPS_heptosyltransferase"/>
    <property type="match status" value="1"/>
</dbReference>
<dbReference type="GO" id="GO:0009244">
    <property type="term" value="P:lipopolysaccharide core region biosynthetic process"/>
    <property type="evidence" value="ECO:0007669"/>
    <property type="project" value="TreeGrafter"/>
</dbReference>
<dbReference type="KEGG" id="mro:MROS_1656"/>
<dbReference type="SUPFAM" id="SSF53756">
    <property type="entry name" value="UDP-Glycosyltransferase/glycogen phosphorylase"/>
    <property type="match status" value="1"/>
</dbReference>
<dbReference type="STRING" id="1191523.MROS_1656"/>
<dbReference type="PANTHER" id="PTHR30160">
    <property type="entry name" value="TETRAACYLDISACCHARIDE 4'-KINASE-RELATED"/>
    <property type="match status" value="1"/>
</dbReference>
<dbReference type="EMBL" id="CP003557">
    <property type="protein sequence ID" value="AFN74890.1"/>
    <property type="molecule type" value="Genomic_DNA"/>
</dbReference>
<dbReference type="RefSeq" id="WP_014856324.1">
    <property type="nucleotide sequence ID" value="NC_018178.1"/>
</dbReference>
<name>I6Z6V6_MELRP</name>
<sequence length="355" mass="40628">MKILVIALSGIGDALMFTPALSALKKVCPDSEIDSLVMYKGVSDIYQNLDEISEVIYWDFLNRSKIESLSFVMGLRGKYDISINVYPSNRKEYNFINFLIGARKRAAVKYLRKDFVNLGFLNNVRIEENDSLHNVEENVKLIEMVSGGRFDNIDGLILNLTDDDKKYAQNFLREHKIREDETIIGFHPGCSTLKNHANRRWSPEKFARLAKEFIYKRKARVLIFGGPEERELKEEIIKHSGNENIIAVETDSLIHTAAVMKRCNLFVTNDSSLMHVASALQLKVVALIGPTNPNYIRPWKTEHRIASLNLECSPCFYYSPKPLSCGRNDVKFKCIKELPVELVYKLSEELLRSGK</sequence>
<dbReference type="GO" id="GO:0008713">
    <property type="term" value="F:ADP-heptose-lipopolysaccharide heptosyltransferase activity"/>
    <property type="evidence" value="ECO:0007669"/>
    <property type="project" value="TreeGrafter"/>
</dbReference>
<dbReference type="InterPro" id="IPR002201">
    <property type="entry name" value="Glyco_trans_9"/>
</dbReference>
<keyword evidence="4" id="KW-1185">Reference proteome</keyword>
<dbReference type="Proteomes" id="UP000009011">
    <property type="component" value="Chromosome"/>
</dbReference>
<keyword evidence="1" id="KW-0328">Glycosyltransferase</keyword>
<proteinExistence type="predicted"/>
<protein>
    <submittedName>
        <fullName evidence="3">ADP-heptose:LPS heptosyltransferase II, putative</fullName>
    </submittedName>
</protein>
<dbReference type="HOGENOM" id="CLU_038371_3_1_10"/>
<evidence type="ECO:0000256" key="2">
    <source>
        <dbReference type="ARBA" id="ARBA00022679"/>
    </source>
</evidence>
<evidence type="ECO:0000313" key="4">
    <source>
        <dbReference type="Proteomes" id="UP000009011"/>
    </source>
</evidence>
<keyword evidence="2 3" id="KW-0808">Transferase</keyword>
<gene>
    <name evidence="3" type="ordered locus">MROS_1656</name>
</gene>
<reference evidence="3 4" key="1">
    <citation type="journal article" date="2013" name="PLoS ONE">
        <title>Genomic analysis of Melioribacter roseus, facultatively anaerobic organotrophic bacterium representing a novel deep lineage within Bacteriodetes/Chlorobi group.</title>
        <authorList>
            <person name="Kadnikov V.V."/>
            <person name="Mardanov A.V."/>
            <person name="Podosokorskaya O.A."/>
            <person name="Gavrilov S.N."/>
            <person name="Kublanov I.V."/>
            <person name="Beletsky A.V."/>
            <person name="Bonch-Osmolovskaya E.A."/>
            <person name="Ravin N.V."/>
        </authorList>
    </citation>
    <scope>NUCLEOTIDE SEQUENCE [LARGE SCALE GENOMIC DNA]</scope>
    <source>
        <strain evidence="4">JCM 17771 / P3M-2</strain>
    </source>
</reference>